<keyword evidence="10" id="KW-1185">Reference proteome</keyword>
<evidence type="ECO:0000259" key="8">
    <source>
        <dbReference type="PROSITE" id="PS51900"/>
    </source>
</evidence>
<dbReference type="InterPro" id="IPR002104">
    <property type="entry name" value="Integrase_catalytic"/>
</dbReference>
<dbReference type="InterPro" id="IPR013762">
    <property type="entry name" value="Integrase-like_cat_sf"/>
</dbReference>
<dbReference type="Pfam" id="PF22022">
    <property type="entry name" value="Phage_int_M"/>
    <property type="match status" value="1"/>
</dbReference>
<feature type="domain" description="Tyr recombinase" evidence="7">
    <location>
        <begin position="167"/>
        <end position="349"/>
    </location>
</feature>
<comment type="similarity">
    <text evidence="1">Belongs to the 'phage' integrase family.</text>
</comment>
<dbReference type="PROSITE" id="PS51900">
    <property type="entry name" value="CB"/>
    <property type="match status" value="1"/>
</dbReference>
<feature type="region of interest" description="Disordered" evidence="6">
    <location>
        <begin position="357"/>
        <end position="385"/>
    </location>
</feature>
<proteinExistence type="inferred from homology"/>
<organism evidence="9 10">
    <name type="scientific">Microbacterium alkaliflavum</name>
    <dbReference type="NCBI Taxonomy" id="3248839"/>
    <lineage>
        <taxon>Bacteria</taxon>
        <taxon>Bacillati</taxon>
        <taxon>Actinomycetota</taxon>
        <taxon>Actinomycetes</taxon>
        <taxon>Micrococcales</taxon>
        <taxon>Microbacteriaceae</taxon>
        <taxon>Microbacterium</taxon>
    </lineage>
</organism>
<reference evidence="9 10" key="1">
    <citation type="submission" date="2024-09" db="EMBL/GenBank/DDBJ databases">
        <authorList>
            <person name="Pan X."/>
        </authorList>
    </citation>
    <scope>NUCLEOTIDE SEQUENCE [LARGE SCALE GENOMIC DNA]</scope>
    <source>
        <strain evidence="9 10">B2969</strain>
    </source>
</reference>
<protein>
    <submittedName>
        <fullName evidence="9">Tyrosine-type recombinase/integrase</fullName>
    </submittedName>
</protein>
<dbReference type="Gene3D" id="1.10.443.10">
    <property type="entry name" value="Intergrase catalytic core"/>
    <property type="match status" value="1"/>
</dbReference>
<dbReference type="InterPro" id="IPR050808">
    <property type="entry name" value="Phage_Integrase"/>
</dbReference>
<comment type="caution">
    <text evidence="9">The sequence shown here is derived from an EMBL/GenBank/DDBJ whole genome shotgun (WGS) entry which is preliminary data.</text>
</comment>
<evidence type="ECO:0000256" key="5">
    <source>
        <dbReference type="PROSITE-ProRule" id="PRU01248"/>
    </source>
</evidence>
<evidence type="ECO:0000259" key="7">
    <source>
        <dbReference type="PROSITE" id="PS51898"/>
    </source>
</evidence>
<dbReference type="EMBL" id="JBIQWL010000004">
    <property type="protein sequence ID" value="MFH8251483.1"/>
    <property type="molecule type" value="Genomic_DNA"/>
</dbReference>
<dbReference type="Pfam" id="PF00589">
    <property type="entry name" value="Phage_integrase"/>
    <property type="match status" value="1"/>
</dbReference>
<dbReference type="InterPro" id="IPR044068">
    <property type="entry name" value="CB"/>
</dbReference>
<keyword evidence="3 5" id="KW-0238">DNA-binding</keyword>
<dbReference type="InterPro" id="IPR011010">
    <property type="entry name" value="DNA_brk_join_enz"/>
</dbReference>
<evidence type="ECO:0000256" key="4">
    <source>
        <dbReference type="ARBA" id="ARBA00023172"/>
    </source>
</evidence>
<keyword evidence="2" id="KW-0229">DNA integration</keyword>
<name>A0ABW7Q9F6_9MICO</name>
<dbReference type="Gene3D" id="1.10.150.130">
    <property type="match status" value="1"/>
</dbReference>
<evidence type="ECO:0000256" key="6">
    <source>
        <dbReference type="SAM" id="MobiDB-lite"/>
    </source>
</evidence>
<feature type="domain" description="Core-binding (CB)" evidence="8">
    <location>
        <begin position="61"/>
        <end position="141"/>
    </location>
</feature>
<keyword evidence="4" id="KW-0233">DNA recombination</keyword>
<dbReference type="RefSeq" id="WP_397556924.1">
    <property type="nucleotide sequence ID" value="NZ_JBIQWL010000004.1"/>
</dbReference>
<evidence type="ECO:0000256" key="1">
    <source>
        <dbReference type="ARBA" id="ARBA00008857"/>
    </source>
</evidence>
<dbReference type="PROSITE" id="PS51898">
    <property type="entry name" value="TYR_RECOMBINASE"/>
    <property type="match status" value="1"/>
</dbReference>
<dbReference type="InterPro" id="IPR010998">
    <property type="entry name" value="Integrase_recombinase_N"/>
</dbReference>
<dbReference type="SUPFAM" id="SSF56349">
    <property type="entry name" value="DNA breaking-rejoining enzymes"/>
    <property type="match status" value="1"/>
</dbReference>
<evidence type="ECO:0000313" key="10">
    <source>
        <dbReference type="Proteomes" id="UP001610861"/>
    </source>
</evidence>
<dbReference type="PANTHER" id="PTHR30629">
    <property type="entry name" value="PROPHAGE INTEGRASE"/>
    <property type="match status" value="1"/>
</dbReference>
<gene>
    <name evidence="9" type="ORF">ACH3VR_14015</name>
</gene>
<dbReference type="Proteomes" id="UP001610861">
    <property type="component" value="Unassembled WGS sequence"/>
</dbReference>
<sequence>MSIERRLNRAGEPRYTARIKHMGRSVAAETFARKADAEAWEREQYRAIQFGEFIAPTQSKKTFAEVIDEFLAAREGQVVPHTWRTDRDNLANTPASWARMPIGTISESDVLNHLTEQLRTKAHSTVSRARTTLSALFQFTVREKMRLRNPVRDVPMPSGEQHQHVHDEINAFTEAELADTLEAQRKLNPAMAEVTEFLSLTGLRWSELRASRIAHLQDLPYPLLVVTRAQSDGYAEKGTKSKRSRRVPLTRRAYEIAKQRAGGRRPNEYLFVSKTGLQLRGNLFRRYVKWTHTSNDHTIHDLRHYAASSWLRAGIPVHQVAAWLGHRNPSTTLRIYAHVLGEEQEMAAISRLDGKSPVHKEYTSDGVDPNLRAAQEIDPGEENVL</sequence>
<dbReference type="InterPro" id="IPR053876">
    <property type="entry name" value="Phage_int_M"/>
</dbReference>
<accession>A0ABW7Q9F6</accession>
<dbReference type="PANTHER" id="PTHR30629:SF2">
    <property type="entry name" value="PROPHAGE INTEGRASE INTS-RELATED"/>
    <property type="match status" value="1"/>
</dbReference>
<evidence type="ECO:0000256" key="2">
    <source>
        <dbReference type="ARBA" id="ARBA00022908"/>
    </source>
</evidence>
<evidence type="ECO:0000313" key="9">
    <source>
        <dbReference type="EMBL" id="MFH8251483.1"/>
    </source>
</evidence>
<evidence type="ECO:0000256" key="3">
    <source>
        <dbReference type="ARBA" id="ARBA00023125"/>
    </source>
</evidence>